<protein>
    <recommendedName>
        <fullName evidence="2">HIT domain-containing protein</fullName>
    </recommendedName>
</protein>
<dbReference type="PANTHER" id="PTHR42997">
    <property type="entry name" value="HIT FAMILY HYDROLASE"/>
    <property type="match status" value="1"/>
</dbReference>
<dbReference type="Gene3D" id="3.30.428.10">
    <property type="entry name" value="HIT-like"/>
    <property type="match status" value="1"/>
</dbReference>
<accession>A0A6S6LYZ1</accession>
<dbReference type="InterPro" id="IPR036265">
    <property type="entry name" value="HIT-like_sf"/>
</dbReference>
<reference evidence="3 4" key="1">
    <citation type="submission" date="2020-06" db="EMBL/GenBank/DDBJ databases">
        <title>Interaction of electrochemicaly active bacteria, Geobacter bremensis R4 on different carbon anode.</title>
        <authorList>
            <person name="Meng L."/>
            <person name="Yoshida N."/>
        </authorList>
    </citation>
    <scope>NUCLEOTIDE SEQUENCE [LARGE SCALE GENOMIC DNA]</scope>
    <source>
        <strain evidence="3 4">R4</strain>
    </source>
</reference>
<dbReference type="AlphaFoldDB" id="A0A6S6LYZ1"/>
<keyword evidence="4" id="KW-1185">Reference proteome</keyword>
<dbReference type="SUPFAM" id="SSF54197">
    <property type="entry name" value="HIT-like"/>
    <property type="match status" value="1"/>
</dbReference>
<dbReference type="EMBL" id="AP023213">
    <property type="protein sequence ID" value="BCG46793.1"/>
    <property type="molecule type" value="Genomic_DNA"/>
</dbReference>
<dbReference type="KEGG" id="gbn:GEOBRER4_15430"/>
<evidence type="ECO:0000313" key="3">
    <source>
        <dbReference type="EMBL" id="BCG46793.1"/>
    </source>
</evidence>
<dbReference type="RefSeq" id="WP_185244924.1">
    <property type="nucleotide sequence ID" value="NZ_AP023213.1"/>
</dbReference>
<gene>
    <name evidence="3" type="ORF">GEOBRER4_n1607</name>
</gene>
<dbReference type="InterPro" id="IPR052908">
    <property type="entry name" value="AP-4-A_phosphorylase"/>
</dbReference>
<sequence length="121" mass="13903">MKDFYELPADRWILETERFFVIEDGFPVSPGHHLIISKEVKETFFDLSPEEKEELVHLIETVKIIIEEDHEPDGYNLGINCGAAAGQSVMHFHCHVIPRYVGDMENPKGGVRYCIPEKGLY</sequence>
<dbReference type="PANTHER" id="PTHR42997:SF1">
    <property type="entry name" value="AP-4-A PHOSPHORYLASE"/>
    <property type="match status" value="1"/>
</dbReference>
<name>A0A6S6LYZ1_9BACT</name>
<evidence type="ECO:0000259" key="2">
    <source>
        <dbReference type="PROSITE" id="PS51084"/>
    </source>
</evidence>
<organism evidence="3 4">
    <name type="scientific">Citrifermentans bremense</name>
    <dbReference type="NCBI Taxonomy" id="60035"/>
    <lineage>
        <taxon>Bacteria</taxon>
        <taxon>Pseudomonadati</taxon>
        <taxon>Thermodesulfobacteriota</taxon>
        <taxon>Desulfuromonadia</taxon>
        <taxon>Geobacterales</taxon>
        <taxon>Geobacteraceae</taxon>
        <taxon>Citrifermentans</taxon>
    </lineage>
</organism>
<dbReference type="Proteomes" id="UP000515472">
    <property type="component" value="Chromosome"/>
</dbReference>
<dbReference type="GO" id="GO:0003824">
    <property type="term" value="F:catalytic activity"/>
    <property type="evidence" value="ECO:0007669"/>
    <property type="project" value="InterPro"/>
</dbReference>
<dbReference type="PROSITE" id="PS51084">
    <property type="entry name" value="HIT_2"/>
    <property type="match status" value="1"/>
</dbReference>
<evidence type="ECO:0000313" key="4">
    <source>
        <dbReference type="Proteomes" id="UP000515472"/>
    </source>
</evidence>
<dbReference type="InterPro" id="IPR011146">
    <property type="entry name" value="HIT-like"/>
</dbReference>
<dbReference type="Pfam" id="PF01230">
    <property type="entry name" value="HIT"/>
    <property type="match status" value="1"/>
</dbReference>
<feature type="domain" description="HIT" evidence="2">
    <location>
        <begin position="1"/>
        <end position="106"/>
    </location>
</feature>
<proteinExistence type="predicted"/>
<evidence type="ECO:0000256" key="1">
    <source>
        <dbReference type="PROSITE-ProRule" id="PRU00464"/>
    </source>
</evidence>
<feature type="short sequence motif" description="Histidine triad motif" evidence="1">
    <location>
        <begin position="91"/>
        <end position="95"/>
    </location>
</feature>